<dbReference type="HOGENOM" id="CLU_2740129_0_0_1"/>
<protein>
    <submittedName>
        <fullName evidence="1">Uncharacterized protein</fullName>
    </submittedName>
</protein>
<organism evidence="1 2">
    <name type="scientific">Fusarium oxysporum NRRL 32931</name>
    <dbReference type="NCBI Taxonomy" id="660029"/>
    <lineage>
        <taxon>Eukaryota</taxon>
        <taxon>Fungi</taxon>
        <taxon>Dikarya</taxon>
        <taxon>Ascomycota</taxon>
        <taxon>Pezizomycotina</taxon>
        <taxon>Sordariomycetes</taxon>
        <taxon>Hypocreomycetidae</taxon>
        <taxon>Hypocreales</taxon>
        <taxon>Nectriaceae</taxon>
        <taxon>Fusarium</taxon>
        <taxon>Fusarium oxysporum species complex</taxon>
    </lineage>
</organism>
<proteinExistence type="predicted"/>
<dbReference type="EMBL" id="JH717841">
    <property type="protein sequence ID" value="EWY95673.1"/>
    <property type="molecule type" value="Genomic_DNA"/>
</dbReference>
<evidence type="ECO:0000313" key="1">
    <source>
        <dbReference type="EMBL" id="EWY95673.1"/>
    </source>
</evidence>
<evidence type="ECO:0000313" key="2">
    <source>
        <dbReference type="Proteomes" id="UP000030753"/>
    </source>
</evidence>
<gene>
    <name evidence="1" type="ORF">FOYG_04651</name>
</gene>
<accession>W9IL51</accession>
<sequence>MIYQGCSDIITLCVPTHRLGPYATILMATGRGSTPHLVVNTTNLQAQQLLKGRECAALGSGPADQTLDASA</sequence>
<name>W9IL51_FUSOX</name>
<reference evidence="1 2" key="1">
    <citation type="submission" date="2011-06" db="EMBL/GenBank/DDBJ databases">
        <title>The Genome Sequence of Fusarium oxysporum FOSC 3-a.</title>
        <authorList>
            <consortium name="The Broad Institute Genome Sequencing Platform"/>
            <person name="Ma L.-J."/>
            <person name="Gale L.R."/>
            <person name="Schwartz D.C."/>
            <person name="Zhou S."/>
            <person name="Corby-Kistler H."/>
            <person name="Young S.K."/>
            <person name="Zeng Q."/>
            <person name="Gargeya S."/>
            <person name="Fitzgerald M."/>
            <person name="Haas B."/>
            <person name="Abouelleil A."/>
            <person name="Alvarado L."/>
            <person name="Arachchi H.M."/>
            <person name="Berlin A."/>
            <person name="Brown A."/>
            <person name="Chapman S.B."/>
            <person name="Chen Z."/>
            <person name="Dunbar C."/>
            <person name="Freedman E."/>
            <person name="Gearin G."/>
            <person name="Gellesch M."/>
            <person name="Goldberg J."/>
            <person name="Griggs A."/>
            <person name="Gujja S."/>
            <person name="Heiman D."/>
            <person name="Howarth C."/>
            <person name="Larson L."/>
            <person name="Lui A."/>
            <person name="MacDonald P.J.P."/>
            <person name="Mehta T."/>
            <person name="Montmayeur A."/>
            <person name="Murphy C."/>
            <person name="Neiman D."/>
            <person name="Pearson M."/>
            <person name="Priest M."/>
            <person name="Roberts A."/>
            <person name="Saif S."/>
            <person name="Shea T."/>
            <person name="Shenoy N."/>
            <person name="Sisk P."/>
            <person name="Stolte C."/>
            <person name="Sykes S."/>
            <person name="Wortman J."/>
            <person name="Nusbaum C."/>
            <person name="Birren B."/>
        </authorList>
    </citation>
    <scope>NUCLEOTIDE SEQUENCE [LARGE SCALE GENOMIC DNA]</scope>
    <source>
        <strain evidence="2">FOSC 3-a</strain>
    </source>
</reference>
<dbReference type="Proteomes" id="UP000030753">
    <property type="component" value="Unassembled WGS sequence"/>
</dbReference>
<dbReference type="AlphaFoldDB" id="W9IL51"/>